<dbReference type="InterPro" id="IPR000757">
    <property type="entry name" value="Beta-glucanase-like"/>
</dbReference>
<organism evidence="4 5">
    <name type="scientific">Fonsecaea multimorphosa CBS 102226</name>
    <dbReference type="NCBI Taxonomy" id="1442371"/>
    <lineage>
        <taxon>Eukaryota</taxon>
        <taxon>Fungi</taxon>
        <taxon>Dikarya</taxon>
        <taxon>Ascomycota</taxon>
        <taxon>Pezizomycotina</taxon>
        <taxon>Eurotiomycetes</taxon>
        <taxon>Chaetothyriomycetidae</taxon>
        <taxon>Chaetothyriales</taxon>
        <taxon>Herpotrichiellaceae</taxon>
        <taxon>Fonsecaea</taxon>
    </lineage>
</organism>
<dbReference type="OrthoDB" id="4781at2759"/>
<protein>
    <recommendedName>
        <fullName evidence="3">GH16 domain-containing protein</fullName>
    </recommendedName>
</protein>
<keyword evidence="2" id="KW-0472">Membrane</keyword>
<dbReference type="GO" id="GO:0004553">
    <property type="term" value="F:hydrolase activity, hydrolyzing O-glycosyl compounds"/>
    <property type="evidence" value="ECO:0007669"/>
    <property type="project" value="InterPro"/>
</dbReference>
<dbReference type="Gene3D" id="2.60.120.200">
    <property type="match status" value="1"/>
</dbReference>
<keyword evidence="2" id="KW-0812">Transmembrane</keyword>
<evidence type="ECO:0000313" key="5">
    <source>
        <dbReference type="Proteomes" id="UP000053411"/>
    </source>
</evidence>
<dbReference type="VEuPathDB" id="FungiDB:Z520_10275"/>
<dbReference type="GeneID" id="27716021"/>
<dbReference type="SUPFAM" id="SSF49899">
    <property type="entry name" value="Concanavalin A-like lectins/glucanases"/>
    <property type="match status" value="1"/>
</dbReference>
<dbReference type="GO" id="GO:0005975">
    <property type="term" value="P:carbohydrate metabolic process"/>
    <property type="evidence" value="ECO:0007669"/>
    <property type="project" value="InterPro"/>
</dbReference>
<feature type="compositionally biased region" description="Polar residues" evidence="1">
    <location>
        <begin position="1"/>
        <end position="18"/>
    </location>
</feature>
<dbReference type="Proteomes" id="UP000053411">
    <property type="component" value="Unassembled WGS sequence"/>
</dbReference>
<evidence type="ECO:0000256" key="2">
    <source>
        <dbReference type="SAM" id="Phobius"/>
    </source>
</evidence>
<dbReference type="EMBL" id="KN848090">
    <property type="protein sequence ID" value="KIX93938.1"/>
    <property type="molecule type" value="Genomic_DNA"/>
</dbReference>
<dbReference type="InterPro" id="IPR013320">
    <property type="entry name" value="ConA-like_dom_sf"/>
</dbReference>
<reference evidence="4 5" key="1">
    <citation type="submission" date="2015-01" db="EMBL/GenBank/DDBJ databases">
        <title>The Genome Sequence of Fonsecaea multimorphosa CBS 102226.</title>
        <authorList>
            <consortium name="The Broad Institute Genomics Platform"/>
            <person name="Cuomo C."/>
            <person name="de Hoog S."/>
            <person name="Gorbushina A."/>
            <person name="Stielow B."/>
            <person name="Teixiera M."/>
            <person name="Abouelleil A."/>
            <person name="Chapman S.B."/>
            <person name="Priest M."/>
            <person name="Young S.K."/>
            <person name="Wortman J."/>
            <person name="Nusbaum C."/>
            <person name="Birren B."/>
        </authorList>
    </citation>
    <scope>NUCLEOTIDE SEQUENCE [LARGE SCALE GENOMIC DNA]</scope>
    <source>
        <strain evidence="4 5">CBS 102226</strain>
    </source>
</reference>
<dbReference type="PANTHER" id="PTHR10963:SF62">
    <property type="entry name" value="GLUCAN 1,3-BETA-GLUCOSIDASE"/>
    <property type="match status" value="1"/>
</dbReference>
<evidence type="ECO:0000313" key="4">
    <source>
        <dbReference type="EMBL" id="KIX93938.1"/>
    </source>
</evidence>
<feature type="region of interest" description="Disordered" evidence="1">
    <location>
        <begin position="1"/>
        <end position="37"/>
    </location>
</feature>
<dbReference type="InterPro" id="IPR050546">
    <property type="entry name" value="Glycosyl_Hydrlase_16"/>
</dbReference>
<proteinExistence type="predicted"/>
<dbReference type="STRING" id="1442371.A0A0D2KBG2"/>
<keyword evidence="2" id="KW-1133">Transmembrane helix</keyword>
<name>A0A0D2KBG2_9EURO</name>
<dbReference type="PANTHER" id="PTHR10963">
    <property type="entry name" value="GLYCOSYL HYDROLASE-RELATED"/>
    <property type="match status" value="1"/>
</dbReference>
<keyword evidence="5" id="KW-1185">Reference proteome</keyword>
<feature type="domain" description="GH16" evidence="3">
    <location>
        <begin position="116"/>
        <end position="462"/>
    </location>
</feature>
<dbReference type="FunFam" id="2.60.120.200:FF:000178">
    <property type="entry name" value="Glycoside hydrolase family 16 protein"/>
    <property type="match status" value="1"/>
</dbReference>
<gene>
    <name evidence="4" type="ORF">Z520_10275</name>
</gene>
<feature type="transmembrane region" description="Helical" evidence="2">
    <location>
        <begin position="97"/>
        <end position="118"/>
    </location>
</feature>
<dbReference type="RefSeq" id="XP_016628061.1">
    <property type="nucleotide sequence ID" value="XM_016780768.1"/>
</dbReference>
<accession>A0A0D2KBG2</accession>
<evidence type="ECO:0000259" key="3">
    <source>
        <dbReference type="PROSITE" id="PS51762"/>
    </source>
</evidence>
<dbReference type="Pfam" id="PF00722">
    <property type="entry name" value="Glyco_hydro_16"/>
    <property type="match status" value="1"/>
</dbReference>
<dbReference type="AlphaFoldDB" id="A0A0D2KBG2"/>
<dbReference type="PROSITE" id="PS51762">
    <property type="entry name" value="GH16_2"/>
    <property type="match status" value="1"/>
</dbReference>
<sequence>MTHFSRPSYSRANSTMSMDATPRAGSPDSAVASGGYQQEKPVNPFLTPYASGYPSRAASSAVLPQPMLNQRYFHSRRVKKGEVDRPWTKVKDPREKWVTIIPLIGLAIGLGLAGLLVWDGLRSVVNHKYCPVYLEDFSTGFDSKIWTKEAEVGGFGNGQFEETTVTEENVFVENGMLHIKPTLQDPRLIETNNVIDLRAGGICTSSVWSNCITGTNTTNGTIVNPVKSGRINTKKGAVIKYGRVEVEAMLPEGDWLWPAIWLLPVDSVYGAWPQSGEIDIVESRGNNHTYPQGGNNIVSSTLHWGPDAANDAWWRTNVKRNALHTTFSKKFHTFGLEWSEKYIFTYIDTRLLQVLYTNFDKPLWGRGHFPQADENGTRIVDPWSKYNRASTPFDQDFYLILNVAVGGTNGWFEDGRNGKPWVDASQTAKRDFWNARSTWYPTWKDSAQMTIKSVKMWQQQGYNGCQ</sequence>
<evidence type="ECO:0000256" key="1">
    <source>
        <dbReference type="SAM" id="MobiDB-lite"/>
    </source>
</evidence>